<keyword evidence="3" id="KW-1185">Reference proteome</keyword>
<dbReference type="Proteomes" id="UP001211065">
    <property type="component" value="Unassembled WGS sequence"/>
</dbReference>
<reference evidence="2" key="1">
    <citation type="submission" date="2020-05" db="EMBL/GenBank/DDBJ databases">
        <title>Phylogenomic resolution of chytrid fungi.</title>
        <authorList>
            <person name="Stajich J.E."/>
            <person name="Amses K."/>
            <person name="Simmons R."/>
            <person name="Seto K."/>
            <person name="Myers J."/>
            <person name="Bonds A."/>
            <person name="Quandt C.A."/>
            <person name="Barry K."/>
            <person name="Liu P."/>
            <person name="Grigoriev I."/>
            <person name="Longcore J.E."/>
            <person name="James T.Y."/>
        </authorList>
    </citation>
    <scope>NUCLEOTIDE SEQUENCE</scope>
    <source>
        <strain evidence="2">JEL0476</strain>
    </source>
</reference>
<proteinExistence type="predicted"/>
<protein>
    <submittedName>
        <fullName evidence="2">Uncharacterized protein</fullName>
    </submittedName>
</protein>
<dbReference type="AlphaFoldDB" id="A0AAD5XWY0"/>
<keyword evidence="1" id="KW-0812">Transmembrane</keyword>
<organism evidence="2 3">
    <name type="scientific">Clydaea vesicula</name>
    <dbReference type="NCBI Taxonomy" id="447962"/>
    <lineage>
        <taxon>Eukaryota</taxon>
        <taxon>Fungi</taxon>
        <taxon>Fungi incertae sedis</taxon>
        <taxon>Chytridiomycota</taxon>
        <taxon>Chytridiomycota incertae sedis</taxon>
        <taxon>Chytridiomycetes</taxon>
        <taxon>Lobulomycetales</taxon>
        <taxon>Lobulomycetaceae</taxon>
        <taxon>Clydaea</taxon>
    </lineage>
</organism>
<sequence length="192" mass="22076">MEEPKKLKFQLNENSHRVFVNLNNYQLNEQEYKTVRKMRDIVVRPAFFGFVVGAFAGFALAKKNFPHNRIPQIASAITFSFIGINLGGFYGLSAAKQKFEQLRGTELYGRIKKGLQEEELRRRGHKLPDFVSMDSKGAAENATIFPDDVKNDLLLKEDYKADTTLENVENGLIGNDKKRRYYNKYGDLVEED</sequence>
<evidence type="ECO:0000313" key="3">
    <source>
        <dbReference type="Proteomes" id="UP001211065"/>
    </source>
</evidence>
<gene>
    <name evidence="2" type="ORF">HK099_001947</name>
</gene>
<feature type="transmembrane region" description="Helical" evidence="1">
    <location>
        <begin position="73"/>
        <end position="93"/>
    </location>
</feature>
<evidence type="ECO:0000313" key="2">
    <source>
        <dbReference type="EMBL" id="KAJ3222779.1"/>
    </source>
</evidence>
<evidence type="ECO:0000256" key="1">
    <source>
        <dbReference type="SAM" id="Phobius"/>
    </source>
</evidence>
<comment type="caution">
    <text evidence="2">The sequence shown here is derived from an EMBL/GenBank/DDBJ whole genome shotgun (WGS) entry which is preliminary data.</text>
</comment>
<dbReference type="EMBL" id="JADGJW010000160">
    <property type="protein sequence ID" value="KAJ3222779.1"/>
    <property type="molecule type" value="Genomic_DNA"/>
</dbReference>
<keyword evidence="1" id="KW-1133">Transmembrane helix</keyword>
<feature type="transmembrane region" description="Helical" evidence="1">
    <location>
        <begin position="41"/>
        <end position="61"/>
    </location>
</feature>
<keyword evidence="1" id="KW-0472">Membrane</keyword>
<name>A0AAD5XWY0_9FUNG</name>
<accession>A0AAD5XWY0</accession>